<dbReference type="SMART" id="SM00950">
    <property type="entry name" value="Piwi"/>
    <property type="match status" value="1"/>
</dbReference>
<dbReference type="GO" id="GO:0003723">
    <property type="term" value="F:RNA binding"/>
    <property type="evidence" value="ECO:0007669"/>
    <property type="project" value="InterPro"/>
</dbReference>
<dbReference type="Gene3D" id="3.30.420.10">
    <property type="entry name" value="Ribonuclease H-like superfamily/Ribonuclease H"/>
    <property type="match status" value="1"/>
</dbReference>
<dbReference type="InterPro" id="IPR003100">
    <property type="entry name" value="PAZ_dom"/>
</dbReference>
<name>A0A166W100_9AGAM</name>
<dbReference type="Pfam" id="PF02170">
    <property type="entry name" value="PAZ"/>
    <property type="match status" value="1"/>
</dbReference>
<evidence type="ECO:0000313" key="4">
    <source>
        <dbReference type="Proteomes" id="UP000076532"/>
    </source>
</evidence>
<dbReference type="CDD" id="cd02846">
    <property type="entry name" value="PAZ_argonaute_like"/>
    <property type="match status" value="1"/>
</dbReference>
<dbReference type="InterPro" id="IPR032474">
    <property type="entry name" value="Argonaute_N"/>
</dbReference>
<dbReference type="SUPFAM" id="SSF101690">
    <property type="entry name" value="PAZ domain"/>
    <property type="match status" value="1"/>
</dbReference>
<dbReference type="STRING" id="436010.A0A166W100"/>
<proteinExistence type="predicted"/>
<protein>
    <submittedName>
        <fullName evidence="3">Piwi-domain-containing protein</fullName>
    </submittedName>
</protein>
<dbReference type="Pfam" id="PF08699">
    <property type="entry name" value="ArgoL1"/>
    <property type="match status" value="1"/>
</dbReference>
<evidence type="ECO:0000256" key="1">
    <source>
        <dbReference type="SAM" id="MobiDB-lite"/>
    </source>
</evidence>
<dbReference type="Proteomes" id="UP000076532">
    <property type="component" value="Unassembled WGS sequence"/>
</dbReference>
<evidence type="ECO:0000313" key="3">
    <source>
        <dbReference type="EMBL" id="KZP33269.1"/>
    </source>
</evidence>
<gene>
    <name evidence="3" type="ORF">FIBSPDRAFT_924785</name>
</gene>
<accession>A0A166W100</accession>
<dbReference type="InterPro" id="IPR014811">
    <property type="entry name" value="ArgoL1"/>
</dbReference>
<evidence type="ECO:0000259" key="2">
    <source>
        <dbReference type="PROSITE" id="PS50822"/>
    </source>
</evidence>
<dbReference type="PANTHER" id="PTHR22891">
    <property type="entry name" value="EUKARYOTIC TRANSLATION INITIATION FACTOR 2C"/>
    <property type="match status" value="1"/>
</dbReference>
<organism evidence="3 4">
    <name type="scientific">Athelia psychrophila</name>
    <dbReference type="NCBI Taxonomy" id="1759441"/>
    <lineage>
        <taxon>Eukaryota</taxon>
        <taxon>Fungi</taxon>
        <taxon>Dikarya</taxon>
        <taxon>Basidiomycota</taxon>
        <taxon>Agaricomycotina</taxon>
        <taxon>Agaricomycetes</taxon>
        <taxon>Agaricomycetidae</taxon>
        <taxon>Atheliales</taxon>
        <taxon>Atheliaceae</taxon>
        <taxon>Athelia</taxon>
    </lineage>
</organism>
<dbReference type="Pfam" id="PF16486">
    <property type="entry name" value="ArgoN"/>
    <property type="match status" value="1"/>
</dbReference>
<feature type="domain" description="Piwi" evidence="2">
    <location>
        <begin position="570"/>
        <end position="869"/>
    </location>
</feature>
<keyword evidence="4" id="KW-1185">Reference proteome</keyword>
<sequence>MASRGYPNGGGYPAQVSGRGGYPNASNRGRGGYGSGGNRVPDNFVPPGPLTARVNLFEITNLPSISYFQYSEFMKPQTKNRNRCAEIIDRLQNHTAPDLFVTPAIFDGRSALYVAGRPLNIPDTSRTFHVRMSDTSDKEYIVRLSLDDPHGVDVSLLNKSICKSFSQAHPDIRHSNEQNSLRPMNIINLLVRAAPSLTAIGQGMDVHQVRAARLYVTDVGKRDISGGLEMWQGYFQSARPAIGRVLLNIDTATATMISPGRLQDVAMSYLGLHQYRDLHKMQRGDTHFRLLESFLKRVFVLVDMNSISRPPKNDSRKKQIIGIKSSRELDTWTFLKDGQPMTVKVYYKTIYNKDLKSPFAIMCGNREAPTVFPAEFCWITPGQLYKKKLSRDQTTAALTYTTKSPAARLKAIEDGIGAGNVAALKAPIFEYQSSPVIAASGMTVSTRTLEIHGRILETPRVQFGNNSVTPRNGAWNVKDQKVMQPTKMLERQATWAMVDLADTDPRKGQDFTQQLKLCLSARGKFGPLLPPNFANLPSKGIANSDPVIKSGNPLRIPKFIEDAKNYKATFLLIILPDVAEDIRNSAKYYGDIKFGIPTQCVTRSKVEKANDQYCNNLVLKINGRLNGINSHPETEALKRMSKKPFMIFGMDVSHPPPGVKNMPSIAGVVASMNHLSTKYEAQSRVQDPTVEIIVDLGSMVRSLMDSFLAVNKALPMQLIFFRDGVSEGQFSEVCQRELGVIDQVIHSYQAGYMGQKCGKPKVTFVVVRKRHHIRFFPLNGKGADGKGNVQAGFLADKGIESPFYRDFYLLSHGGLLGTSRPSYYTVLHDECFNKETTELQELAYALCHCYAAATRSVSIPAPIYYADKVCSRSKFHYAPNSDLQSLASEDEFNLSYWQGLYEQPH</sequence>
<dbReference type="SMART" id="SM01163">
    <property type="entry name" value="DUF1785"/>
    <property type="match status" value="1"/>
</dbReference>
<dbReference type="EMBL" id="KV417483">
    <property type="protein sequence ID" value="KZP33269.1"/>
    <property type="molecule type" value="Genomic_DNA"/>
</dbReference>
<dbReference type="InterPro" id="IPR036085">
    <property type="entry name" value="PAZ_dom_sf"/>
</dbReference>
<dbReference type="Gene3D" id="3.40.50.2300">
    <property type="match status" value="1"/>
</dbReference>
<dbReference type="InterPro" id="IPR036397">
    <property type="entry name" value="RNaseH_sf"/>
</dbReference>
<dbReference type="Pfam" id="PF02171">
    <property type="entry name" value="Piwi"/>
    <property type="match status" value="1"/>
</dbReference>
<reference evidence="3 4" key="1">
    <citation type="journal article" date="2016" name="Mol. Biol. Evol.">
        <title>Comparative Genomics of Early-Diverging Mushroom-Forming Fungi Provides Insights into the Origins of Lignocellulose Decay Capabilities.</title>
        <authorList>
            <person name="Nagy L.G."/>
            <person name="Riley R."/>
            <person name="Tritt A."/>
            <person name="Adam C."/>
            <person name="Daum C."/>
            <person name="Floudas D."/>
            <person name="Sun H."/>
            <person name="Yadav J.S."/>
            <person name="Pangilinan J."/>
            <person name="Larsson K.H."/>
            <person name="Matsuura K."/>
            <person name="Barry K."/>
            <person name="Labutti K."/>
            <person name="Kuo R."/>
            <person name="Ohm R.A."/>
            <person name="Bhattacharya S.S."/>
            <person name="Shirouzu T."/>
            <person name="Yoshinaga Y."/>
            <person name="Martin F.M."/>
            <person name="Grigoriev I.V."/>
            <person name="Hibbett D.S."/>
        </authorList>
    </citation>
    <scope>NUCLEOTIDE SEQUENCE [LARGE SCALE GENOMIC DNA]</scope>
    <source>
        <strain evidence="3 4">CBS 109695</strain>
    </source>
</reference>
<feature type="non-terminal residue" evidence="3">
    <location>
        <position position="905"/>
    </location>
</feature>
<dbReference type="InterPro" id="IPR012337">
    <property type="entry name" value="RNaseH-like_sf"/>
</dbReference>
<feature type="region of interest" description="Disordered" evidence="1">
    <location>
        <begin position="1"/>
        <end position="44"/>
    </location>
</feature>
<dbReference type="OrthoDB" id="10252740at2759"/>
<dbReference type="SUPFAM" id="SSF53098">
    <property type="entry name" value="Ribonuclease H-like"/>
    <property type="match status" value="1"/>
</dbReference>
<dbReference type="PROSITE" id="PS50822">
    <property type="entry name" value="PIWI"/>
    <property type="match status" value="1"/>
</dbReference>
<dbReference type="InterPro" id="IPR003165">
    <property type="entry name" value="Piwi"/>
</dbReference>
<dbReference type="Gene3D" id="2.170.260.10">
    <property type="entry name" value="paz domain"/>
    <property type="match status" value="1"/>
</dbReference>
<dbReference type="AlphaFoldDB" id="A0A166W100"/>